<reference evidence="2" key="1">
    <citation type="submission" date="2016-06" db="EMBL/GenBank/DDBJ databases">
        <authorList>
            <person name="Varghese N."/>
            <person name="Submissions Spin"/>
        </authorList>
    </citation>
    <scope>NUCLEOTIDE SEQUENCE [LARGE SCALE GENOMIC DNA]</scope>
    <source>
        <strain evidence="2">DSM 45647</strain>
    </source>
</reference>
<evidence type="ECO:0000313" key="1">
    <source>
        <dbReference type="EMBL" id="SCG72764.1"/>
    </source>
</evidence>
<organism evidence="1 2">
    <name type="scientific">Micromonospora humi</name>
    <dbReference type="NCBI Taxonomy" id="745366"/>
    <lineage>
        <taxon>Bacteria</taxon>
        <taxon>Bacillati</taxon>
        <taxon>Actinomycetota</taxon>
        <taxon>Actinomycetes</taxon>
        <taxon>Micromonosporales</taxon>
        <taxon>Micromonosporaceae</taxon>
        <taxon>Micromonospora</taxon>
    </lineage>
</organism>
<protein>
    <submittedName>
        <fullName evidence="1">Uncharacterized protein</fullName>
    </submittedName>
</protein>
<gene>
    <name evidence="1" type="ORF">GA0070213_112257</name>
</gene>
<sequence>MARTVERKEVLFGAGTRPAARAVQSTDPGIKEAGRQLMAAGTAVEELLVKDPDADRGPATARLVDAQQKLLTACDGLFGPRPWPFDGSPSPTATN</sequence>
<proteinExistence type="predicted"/>
<accession>A0A1C5JQA1</accession>
<name>A0A1C5JQA1_9ACTN</name>
<evidence type="ECO:0000313" key="2">
    <source>
        <dbReference type="Proteomes" id="UP000199360"/>
    </source>
</evidence>
<dbReference type="Proteomes" id="UP000199360">
    <property type="component" value="Unassembled WGS sequence"/>
</dbReference>
<dbReference type="AlphaFoldDB" id="A0A1C5JQA1"/>
<keyword evidence="2" id="KW-1185">Reference proteome</keyword>
<dbReference type="EMBL" id="FMDM01000012">
    <property type="protein sequence ID" value="SCG72764.1"/>
    <property type="molecule type" value="Genomic_DNA"/>
</dbReference>
<dbReference type="STRING" id="745366.GA0070213_112257"/>